<evidence type="ECO:0000256" key="4">
    <source>
        <dbReference type="ARBA" id="ARBA00022989"/>
    </source>
</evidence>
<feature type="transmembrane region" description="Helical" evidence="7">
    <location>
        <begin position="112"/>
        <end position="130"/>
    </location>
</feature>
<dbReference type="Gene3D" id="1.20.1070.10">
    <property type="entry name" value="Rhodopsin 7-helix transmembrane proteins"/>
    <property type="match status" value="1"/>
</dbReference>
<gene>
    <name evidence="10" type="primary">20212765</name>
    <name evidence="9" type="ORF">HELRODRAFT_193760</name>
</gene>
<dbReference type="Pfam" id="PF00001">
    <property type="entry name" value="7tm_1"/>
    <property type="match status" value="1"/>
</dbReference>
<dbReference type="InterPro" id="IPR000276">
    <property type="entry name" value="GPCR_Rhodpsn"/>
</dbReference>
<dbReference type="PANTHER" id="PTHR24241:SF76">
    <property type="entry name" value="NEUROPEPTIDE SIFAMIDE RECEPTOR"/>
    <property type="match status" value="1"/>
</dbReference>
<evidence type="ECO:0000256" key="5">
    <source>
        <dbReference type="ARBA" id="ARBA00023136"/>
    </source>
</evidence>
<proteinExistence type="predicted"/>
<dbReference type="InParanoid" id="T1FVB9"/>
<reference evidence="11" key="1">
    <citation type="submission" date="2012-12" db="EMBL/GenBank/DDBJ databases">
        <authorList>
            <person name="Hellsten U."/>
            <person name="Grimwood J."/>
            <person name="Chapman J.A."/>
            <person name="Shapiro H."/>
            <person name="Aerts A."/>
            <person name="Otillar R.P."/>
            <person name="Terry A.Y."/>
            <person name="Boore J.L."/>
            <person name="Simakov O."/>
            <person name="Marletaz F."/>
            <person name="Cho S.-J."/>
            <person name="Edsinger-Gonzales E."/>
            <person name="Havlak P."/>
            <person name="Kuo D.-H."/>
            <person name="Larsson T."/>
            <person name="Lv J."/>
            <person name="Arendt D."/>
            <person name="Savage R."/>
            <person name="Osoegawa K."/>
            <person name="de Jong P."/>
            <person name="Lindberg D.R."/>
            <person name="Seaver E.C."/>
            <person name="Weisblat D.A."/>
            <person name="Putnam N.H."/>
            <person name="Grigoriev I.V."/>
            <person name="Rokhsar D.S."/>
        </authorList>
    </citation>
    <scope>NUCLEOTIDE SEQUENCE</scope>
</reference>
<evidence type="ECO:0000256" key="7">
    <source>
        <dbReference type="SAM" id="Phobius"/>
    </source>
</evidence>
<keyword evidence="11" id="KW-1185">Reference proteome</keyword>
<dbReference type="CDD" id="cd00637">
    <property type="entry name" value="7tm_classA_rhodopsin-like"/>
    <property type="match status" value="1"/>
</dbReference>
<feature type="transmembrane region" description="Helical" evidence="7">
    <location>
        <begin position="37"/>
        <end position="60"/>
    </location>
</feature>
<keyword evidence="6" id="KW-0675">Receptor</keyword>
<keyword evidence="4 7" id="KW-1133">Transmembrane helix</keyword>
<dbReference type="GO" id="GO:0005886">
    <property type="term" value="C:plasma membrane"/>
    <property type="evidence" value="ECO:0000318"/>
    <property type="project" value="GO_Central"/>
</dbReference>
<dbReference type="GO" id="GO:0032870">
    <property type="term" value="P:cellular response to hormone stimulus"/>
    <property type="evidence" value="ECO:0000318"/>
    <property type="project" value="GO_Central"/>
</dbReference>
<evidence type="ECO:0000256" key="6">
    <source>
        <dbReference type="ARBA" id="ARBA00023170"/>
    </source>
</evidence>
<protein>
    <recommendedName>
        <fullName evidence="8">G-protein coupled receptors family 1 profile domain-containing protein</fullName>
    </recommendedName>
</protein>
<dbReference type="GO" id="GO:0004930">
    <property type="term" value="F:G protein-coupled receptor activity"/>
    <property type="evidence" value="ECO:0000318"/>
    <property type="project" value="GO_Central"/>
</dbReference>
<dbReference type="InterPro" id="IPR017452">
    <property type="entry name" value="GPCR_Rhodpsn_7TM"/>
</dbReference>
<dbReference type="GO" id="GO:0007186">
    <property type="term" value="P:G protein-coupled receptor signaling pathway"/>
    <property type="evidence" value="ECO:0000318"/>
    <property type="project" value="GO_Central"/>
</dbReference>
<reference evidence="9 11" key="2">
    <citation type="journal article" date="2013" name="Nature">
        <title>Insights into bilaterian evolution from three spiralian genomes.</title>
        <authorList>
            <person name="Simakov O."/>
            <person name="Marletaz F."/>
            <person name="Cho S.J."/>
            <person name="Edsinger-Gonzales E."/>
            <person name="Havlak P."/>
            <person name="Hellsten U."/>
            <person name="Kuo D.H."/>
            <person name="Larsson T."/>
            <person name="Lv J."/>
            <person name="Arendt D."/>
            <person name="Savage R."/>
            <person name="Osoegawa K."/>
            <person name="de Jong P."/>
            <person name="Grimwood J."/>
            <person name="Chapman J.A."/>
            <person name="Shapiro H."/>
            <person name="Aerts A."/>
            <person name="Otillar R.P."/>
            <person name="Terry A.Y."/>
            <person name="Boore J.L."/>
            <person name="Grigoriev I.V."/>
            <person name="Lindberg D.R."/>
            <person name="Seaver E.C."/>
            <person name="Weisblat D.A."/>
            <person name="Putnam N.H."/>
            <person name="Rokhsar D.S."/>
        </authorList>
    </citation>
    <scope>NUCLEOTIDE SEQUENCE</scope>
</reference>
<evidence type="ECO:0000313" key="11">
    <source>
        <dbReference type="Proteomes" id="UP000015101"/>
    </source>
</evidence>
<dbReference type="EMBL" id="AMQM01007068">
    <property type="status" value="NOT_ANNOTATED_CDS"/>
    <property type="molecule type" value="Genomic_DNA"/>
</dbReference>
<evidence type="ECO:0000256" key="3">
    <source>
        <dbReference type="ARBA" id="ARBA00022692"/>
    </source>
</evidence>
<dbReference type="EnsemblMetazoa" id="HelroT193760">
    <property type="protein sequence ID" value="HelroP193760"/>
    <property type="gene ID" value="HelroG193760"/>
</dbReference>
<evidence type="ECO:0000259" key="8">
    <source>
        <dbReference type="PROSITE" id="PS50262"/>
    </source>
</evidence>
<feature type="transmembrane region" description="Helical" evidence="7">
    <location>
        <begin position="72"/>
        <end position="92"/>
    </location>
</feature>
<evidence type="ECO:0000256" key="2">
    <source>
        <dbReference type="ARBA" id="ARBA00022475"/>
    </source>
</evidence>
<dbReference type="PANTHER" id="PTHR24241">
    <property type="entry name" value="NEUROPEPTIDE RECEPTOR-RELATED G-PROTEIN COUPLED RECEPTOR"/>
    <property type="match status" value="1"/>
</dbReference>
<keyword evidence="5 7" id="KW-0472">Membrane</keyword>
<name>T1FVB9_HELRO</name>
<dbReference type="PRINTS" id="PR00237">
    <property type="entry name" value="GPCRRHODOPSN"/>
</dbReference>
<comment type="subcellular location">
    <subcellularLocation>
        <location evidence="1">Cell membrane</location>
        <topology evidence="1">Multi-pass membrane protein</topology>
    </subcellularLocation>
</comment>
<keyword evidence="2" id="KW-1003">Cell membrane</keyword>
<dbReference type="eggNOG" id="KOG4219">
    <property type="taxonomic scope" value="Eukaryota"/>
</dbReference>
<organism evidence="10 11">
    <name type="scientific">Helobdella robusta</name>
    <name type="common">Californian leech</name>
    <dbReference type="NCBI Taxonomy" id="6412"/>
    <lineage>
        <taxon>Eukaryota</taxon>
        <taxon>Metazoa</taxon>
        <taxon>Spiralia</taxon>
        <taxon>Lophotrochozoa</taxon>
        <taxon>Annelida</taxon>
        <taxon>Clitellata</taxon>
        <taxon>Hirudinea</taxon>
        <taxon>Rhynchobdellida</taxon>
        <taxon>Glossiphoniidae</taxon>
        <taxon>Helobdella</taxon>
    </lineage>
</organism>
<dbReference type="PROSITE" id="PS50262">
    <property type="entry name" value="G_PROTEIN_RECEP_F1_2"/>
    <property type="match status" value="1"/>
</dbReference>
<dbReference type="KEGG" id="hro:HELRODRAFT_193760"/>
<feature type="transmembrane region" description="Helical" evidence="7">
    <location>
        <begin position="150"/>
        <end position="169"/>
    </location>
</feature>
<evidence type="ECO:0000313" key="9">
    <source>
        <dbReference type="EMBL" id="ESN94909.1"/>
    </source>
</evidence>
<dbReference type="OrthoDB" id="9874829at2759"/>
<dbReference type="STRING" id="6412.T1FVB9"/>
<feature type="transmembrane region" description="Helical" evidence="7">
    <location>
        <begin position="198"/>
        <end position="219"/>
    </location>
</feature>
<dbReference type="GeneID" id="20212765"/>
<evidence type="ECO:0000256" key="1">
    <source>
        <dbReference type="ARBA" id="ARBA00004651"/>
    </source>
</evidence>
<sequence>MENYDYSLNFTAFPNCSTTEFVPDPSSEVFNPATKKFFLVIYIILFIICLVASLFLFYAIAVTKKTTINIFITNHSIAGLVMVFMSFLYYSVSVESRWNWTGGWLVCKTGNFAHSSLSMVISFSMVAMSVYKCKAVMNPTIEYKPNKKYVLLICLMTWCLAMFVAQPFYSMSVFYKNEHTCQNYCYLEGPHFLGSKVVSVYLVVAGLFEYFIPVAVLAITHGLMWWKLNQESSVVAVGGGYDVVGEEDGGDELKDRQQARMLTTASLIYIILFLPWYILSTIALFFVDLNINIFLHFTTISHMFEIFSVFCFPVAYFIMAPKFNEVMKGTWVWSKFCKNV</sequence>
<dbReference type="CTD" id="20212765"/>
<accession>T1FVB9</accession>
<dbReference type="RefSeq" id="XP_009027030.1">
    <property type="nucleotide sequence ID" value="XM_009028782.1"/>
</dbReference>
<feature type="domain" description="G-protein coupled receptors family 1 profile" evidence="8">
    <location>
        <begin position="40"/>
        <end position="316"/>
    </location>
</feature>
<feature type="transmembrane region" description="Helical" evidence="7">
    <location>
        <begin position="293"/>
        <end position="318"/>
    </location>
</feature>
<dbReference type="FunFam" id="1.20.1070.10:FF:000667">
    <property type="entry name" value="Uncharacterized protein"/>
    <property type="match status" value="1"/>
</dbReference>
<dbReference type="EMBL" id="KB097558">
    <property type="protein sequence ID" value="ESN94909.1"/>
    <property type="molecule type" value="Genomic_DNA"/>
</dbReference>
<evidence type="ECO:0000313" key="10">
    <source>
        <dbReference type="EnsemblMetazoa" id="HelroP193760"/>
    </source>
</evidence>
<keyword evidence="3 7" id="KW-0812">Transmembrane</keyword>
<dbReference type="SUPFAM" id="SSF81321">
    <property type="entry name" value="Family A G protein-coupled receptor-like"/>
    <property type="match status" value="1"/>
</dbReference>
<feature type="transmembrane region" description="Helical" evidence="7">
    <location>
        <begin position="266"/>
        <end position="287"/>
    </location>
</feature>
<reference evidence="10" key="3">
    <citation type="submission" date="2015-06" db="UniProtKB">
        <authorList>
            <consortium name="EnsemblMetazoa"/>
        </authorList>
    </citation>
    <scope>IDENTIFICATION</scope>
</reference>
<dbReference type="HOGENOM" id="CLU_824590_0_0_1"/>
<dbReference type="AlphaFoldDB" id="T1FVB9"/>
<dbReference type="Proteomes" id="UP000015101">
    <property type="component" value="Unassembled WGS sequence"/>
</dbReference>